<reference evidence="3 4" key="1">
    <citation type="submission" date="2013-03" db="EMBL/GenBank/DDBJ databases">
        <title>Draft genome sequence of Gracibacillus halophilus YIM-C55.5, a moderately halophilic and thermophilic organism from the Xiaochaidamu salt lake.</title>
        <authorList>
            <person name="Sugumar T."/>
            <person name="Polireddy D.R."/>
            <person name="Antony A."/>
            <person name="Madhava Y.R."/>
            <person name="Sivakumar N."/>
        </authorList>
    </citation>
    <scope>NUCLEOTIDE SEQUENCE [LARGE SCALE GENOMIC DNA]</scope>
    <source>
        <strain evidence="3 4">YIM-C55.5</strain>
    </source>
</reference>
<dbReference type="PROSITE" id="PS51898">
    <property type="entry name" value="TYR_RECOMBINASE"/>
    <property type="match status" value="1"/>
</dbReference>
<dbReference type="AlphaFoldDB" id="N4WEX1"/>
<protein>
    <submittedName>
        <fullName evidence="3">Integrase</fullName>
    </submittedName>
</protein>
<evidence type="ECO:0000313" key="4">
    <source>
        <dbReference type="Proteomes" id="UP000012283"/>
    </source>
</evidence>
<evidence type="ECO:0000313" key="3">
    <source>
        <dbReference type="EMBL" id="ENH97814.1"/>
    </source>
</evidence>
<dbReference type="InterPro" id="IPR002104">
    <property type="entry name" value="Integrase_catalytic"/>
</dbReference>
<dbReference type="GO" id="GO:0015074">
    <property type="term" value="P:DNA integration"/>
    <property type="evidence" value="ECO:0007669"/>
    <property type="project" value="InterPro"/>
</dbReference>
<sequence>MDYIITNPFDKITLPKPQDQYYIKVNGKRENFYSKQELKDFLHAIEDEPLNHTFFHLAAYTGARKGELLALNWSDINFANKTIHIYKNLYFEKKQNQLLTTKYPSSDRIIAIDNDTISVLREWKQEQMKQYKSINQSFLEDDLQPVFTK</sequence>
<evidence type="ECO:0000259" key="2">
    <source>
        <dbReference type="PROSITE" id="PS51898"/>
    </source>
</evidence>
<evidence type="ECO:0000256" key="1">
    <source>
        <dbReference type="ARBA" id="ARBA00023172"/>
    </source>
</evidence>
<dbReference type="EMBL" id="APML01000014">
    <property type="protein sequence ID" value="ENH97814.1"/>
    <property type="molecule type" value="Genomic_DNA"/>
</dbReference>
<dbReference type="CDD" id="cd01189">
    <property type="entry name" value="INT_ICEBs1_C_like"/>
    <property type="match status" value="1"/>
</dbReference>
<feature type="domain" description="Tyr recombinase" evidence="2">
    <location>
        <begin position="28"/>
        <end position="149"/>
    </location>
</feature>
<proteinExistence type="predicted"/>
<keyword evidence="4" id="KW-1185">Reference proteome</keyword>
<name>N4WEX1_9BACI</name>
<gene>
    <name evidence="3" type="ORF">J416_03596</name>
</gene>
<dbReference type="eggNOG" id="COG0582">
    <property type="taxonomic scope" value="Bacteria"/>
</dbReference>
<organism evidence="3 4">
    <name type="scientific">Gracilibacillus halophilus YIM-C55.5</name>
    <dbReference type="NCBI Taxonomy" id="1308866"/>
    <lineage>
        <taxon>Bacteria</taxon>
        <taxon>Bacillati</taxon>
        <taxon>Bacillota</taxon>
        <taxon>Bacilli</taxon>
        <taxon>Bacillales</taxon>
        <taxon>Bacillaceae</taxon>
        <taxon>Gracilibacillus</taxon>
    </lineage>
</organism>
<dbReference type="GO" id="GO:0006310">
    <property type="term" value="P:DNA recombination"/>
    <property type="evidence" value="ECO:0007669"/>
    <property type="project" value="UniProtKB-KW"/>
</dbReference>
<dbReference type="InterPro" id="IPR011010">
    <property type="entry name" value="DNA_brk_join_enz"/>
</dbReference>
<dbReference type="InterPro" id="IPR013762">
    <property type="entry name" value="Integrase-like_cat_sf"/>
</dbReference>
<accession>N4WEX1</accession>
<dbReference type="Pfam" id="PF00589">
    <property type="entry name" value="Phage_integrase"/>
    <property type="match status" value="1"/>
</dbReference>
<dbReference type="SUPFAM" id="SSF56349">
    <property type="entry name" value="DNA breaking-rejoining enzymes"/>
    <property type="match status" value="1"/>
</dbReference>
<keyword evidence="1" id="KW-0233">DNA recombination</keyword>
<dbReference type="GO" id="GO:0003677">
    <property type="term" value="F:DNA binding"/>
    <property type="evidence" value="ECO:0007669"/>
    <property type="project" value="InterPro"/>
</dbReference>
<comment type="caution">
    <text evidence="3">The sequence shown here is derived from an EMBL/GenBank/DDBJ whole genome shotgun (WGS) entry which is preliminary data.</text>
</comment>
<dbReference type="Gene3D" id="1.10.443.10">
    <property type="entry name" value="Intergrase catalytic core"/>
    <property type="match status" value="1"/>
</dbReference>
<dbReference type="PATRIC" id="fig|1308866.3.peg.729"/>
<dbReference type="Proteomes" id="UP000012283">
    <property type="component" value="Unassembled WGS sequence"/>
</dbReference>